<evidence type="ECO:0000256" key="6">
    <source>
        <dbReference type="SAM" id="Phobius"/>
    </source>
</evidence>
<keyword evidence="5" id="KW-0349">Heme</keyword>
<dbReference type="PANTHER" id="PTHR46300">
    <property type="entry name" value="P450, PUTATIVE (EUROFUNG)-RELATED-RELATED"/>
    <property type="match status" value="1"/>
</dbReference>
<dbReference type="InterPro" id="IPR001128">
    <property type="entry name" value="Cyt_P450"/>
</dbReference>
<name>A0A9P4IG01_9PEZI</name>
<feature type="binding site" description="axial binding residue" evidence="5">
    <location>
        <position position="452"/>
    </location>
    <ligand>
        <name>heme</name>
        <dbReference type="ChEBI" id="CHEBI:30413"/>
    </ligand>
    <ligandPart>
        <name>Fe</name>
        <dbReference type="ChEBI" id="CHEBI:18248"/>
    </ligandPart>
</feature>
<comment type="similarity">
    <text evidence="1">Belongs to the cytochrome P450 family.</text>
</comment>
<dbReference type="AlphaFoldDB" id="A0A9P4IG01"/>
<dbReference type="InterPro" id="IPR050364">
    <property type="entry name" value="Cytochrome_P450_fung"/>
</dbReference>
<dbReference type="GO" id="GO:0020037">
    <property type="term" value="F:heme binding"/>
    <property type="evidence" value="ECO:0007669"/>
    <property type="project" value="InterPro"/>
</dbReference>
<dbReference type="Pfam" id="PF00067">
    <property type="entry name" value="p450"/>
    <property type="match status" value="1"/>
</dbReference>
<dbReference type="SUPFAM" id="SSF48264">
    <property type="entry name" value="Cytochrome P450"/>
    <property type="match status" value="1"/>
</dbReference>
<dbReference type="GO" id="GO:0016705">
    <property type="term" value="F:oxidoreductase activity, acting on paired donors, with incorporation or reduction of molecular oxygen"/>
    <property type="evidence" value="ECO:0007669"/>
    <property type="project" value="InterPro"/>
</dbReference>
<reference evidence="7" key="1">
    <citation type="journal article" date="2020" name="Stud. Mycol.">
        <title>101 Dothideomycetes genomes: a test case for predicting lifestyles and emergence of pathogens.</title>
        <authorList>
            <person name="Haridas S."/>
            <person name="Albert R."/>
            <person name="Binder M."/>
            <person name="Bloem J."/>
            <person name="Labutti K."/>
            <person name="Salamov A."/>
            <person name="Andreopoulos B."/>
            <person name="Baker S."/>
            <person name="Barry K."/>
            <person name="Bills G."/>
            <person name="Bluhm B."/>
            <person name="Cannon C."/>
            <person name="Castanera R."/>
            <person name="Culley D."/>
            <person name="Daum C."/>
            <person name="Ezra D."/>
            <person name="Gonzalez J."/>
            <person name="Henrissat B."/>
            <person name="Kuo A."/>
            <person name="Liang C."/>
            <person name="Lipzen A."/>
            <person name="Lutzoni F."/>
            <person name="Magnuson J."/>
            <person name="Mondo S."/>
            <person name="Nolan M."/>
            <person name="Ohm R."/>
            <person name="Pangilinan J."/>
            <person name="Park H.-J."/>
            <person name="Ramirez L."/>
            <person name="Alfaro M."/>
            <person name="Sun H."/>
            <person name="Tritt A."/>
            <person name="Yoshinaga Y."/>
            <person name="Zwiers L.-H."/>
            <person name="Turgeon B."/>
            <person name="Goodwin S."/>
            <person name="Spatafora J."/>
            <person name="Crous P."/>
            <person name="Grigoriev I."/>
        </authorList>
    </citation>
    <scope>NUCLEOTIDE SEQUENCE</scope>
    <source>
        <strain evidence="7">CBS 133067</strain>
    </source>
</reference>
<comment type="cofactor">
    <cofactor evidence="5">
        <name>heme</name>
        <dbReference type="ChEBI" id="CHEBI:30413"/>
    </cofactor>
</comment>
<keyword evidence="6" id="KW-1133">Transmembrane helix</keyword>
<dbReference type="GO" id="GO:0004497">
    <property type="term" value="F:monooxygenase activity"/>
    <property type="evidence" value="ECO:0007669"/>
    <property type="project" value="InterPro"/>
</dbReference>
<evidence type="ECO:0000256" key="3">
    <source>
        <dbReference type="ARBA" id="ARBA00023002"/>
    </source>
</evidence>
<feature type="transmembrane region" description="Helical" evidence="6">
    <location>
        <begin position="20"/>
        <end position="38"/>
    </location>
</feature>
<keyword evidence="3" id="KW-0560">Oxidoreductase</keyword>
<dbReference type="Proteomes" id="UP000799772">
    <property type="component" value="Unassembled WGS sequence"/>
</dbReference>
<accession>A0A9P4IG01</accession>
<keyword evidence="6" id="KW-0812">Transmembrane</keyword>
<evidence type="ECO:0000256" key="1">
    <source>
        <dbReference type="ARBA" id="ARBA00010617"/>
    </source>
</evidence>
<proteinExistence type="inferred from homology"/>
<dbReference type="InterPro" id="IPR002401">
    <property type="entry name" value="Cyt_P450_E_grp-I"/>
</dbReference>
<dbReference type="PRINTS" id="PR00463">
    <property type="entry name" value="EP450I"/>
</dbReference>
<dbReference type="GO" id="GO:0005506">
    <property type="term" value="F:iron ion binding"/>
    <property type="evidence" value="ECO:0007669"/>
    <property type="project" value="InterPro"/>
</dbReference>
<gene>
    <name evidence="7" type="ORF">NA57DRAFT_36908</name>
</gene>
<keyword evidence="2 5" id="KW-0479">Metal-binding</keyword>
<evidence type="ECO:0000256" key="4">
    <source>
        <dbReference type="ARBA" id="ARBA00023004"/>
    </source>
</evidence>
<protein>
    <submittedName>
        <fullName evidence="7">Cytochrome P450 phenylacetate hydroxylase</fullName>
    </submittedName>
</protein>
<dbReference type="OrthoDB" id="1055148at2759"/>
<evidence type="ECO:0000313" key="8">
    <source>
        <dbReference type="Proteomes" id="UP000799772"/>
    </source>
</evidence>
<sequence>MADSEASVIQFAAQLLTRAPLLSFTFLSFSIILVYLLVNETIRYRVRNPHFTGPPGLPVIGNIRDIRFHAPSKFQEWSKEYGDVYQIQLGNIPILVVNSAAAAKELIGGNAHAVSSRPVFYTFHKIVAKTAGATIGTSPLSDDLKRRRRAAAAALNKPSVNSYAPHLDIETLTFIKDCLRYGDAGNRSFYPMLLIQRVVLSMVLTVNWGTRMVSSDSELFKEIIEVEGGIVKTRMTTQNFQDYVPLLRLNPFSGDSKQAANWRRRRDVYLNMLDNDLRERMEKGIHTPCIQSNCILDPEAKLSRQDLTTISISLIQGGVETVAGTVSWGIALLANRPDIQAKALQEIRQFYAESSDILCDAHDQEKCTYVAAFVRECLRYFTVLRLALPRSTVQEVNFRGKPIPAGSTIFLNAWACNMDPALWRDADVFRPERWIERPDAPLFTYGLGYRMCAGYPLANRELYLLFMRIISCFEIVKGSEVDVDPVSGTDLPGAPGRKPRKYEVFFRPRDKMRLEEVIEKKETESEVS</sequence>
<comment type="caution">
    <text evidence="7">The sequence shown here is derived from an EMBL/GenBank/DDBJ whole genome shotgun (WGS) entry which is preliminary data.</text>
</comment>
<keyword evidence="6" id="KW-0472">Membrane</keyword>
<keyword evidence="4 5" id="KW-0408">Iron</keyword>
<organism evidence="7 8">
    <name type="scientific">Rhizodiscina lignyota</name>
    <dbReference type="NCBI Taxonomy" id="1504668"/>
    <lineage>
        <taxon>Eukaryota</taxon>
        <taxon>Fungi</taxon>
        <taxon>Dikarya</taxon>
        <taxon>Ascomycota</taxon>
        <taxon>Pezizomycotina</taxon>
        <taxon>Dothideomycetes</taxon>
        <taxon>Pleosporomycetidae</taxon>
        <taxon>Aulographales</taxon>
        <taxon>Rhizodiscinaceae</taxon>
        <taxon>Rhizodiscina</taxon>
    </lineage>
</organism>
<dbReference type="PANTHER" id="PTHR46300:SF9">
    <property type="entry name" value="P450, PUTATIVE-RELATED"/>
    <property type="match status" value="1"/>
</dbReference>
<dbReference type="EMBL" id="ML978124">
    <property type="protein sequence ID" value="KAF2100274.1"/>
    <property type="molecule type" value="Genomic_DNA"/>
</dbReference>
<keyword evidence="8" id="KW-1185">Reference proteome</keyword>
<evidence type="ECO:0000256" key="2">
    <source>
        <dbReference type="ARBA" id="ARBA00022723"/>
    </source>
</evidence>
<evidence type="ECO:0000313" key="7">
    <source>
        <dbReference type="EMBL" id="KAF2100274.1"/>
    </source>
</evidence>
<feature type="transmembrane region" description="Helical" evidence="6">
    <location>
        <begin position="189"/>
        <end position="209"/>
    </location>
</feature>
<dbReference type="InterPro" id="IPR036396">
    <property type="entry name" value="Cyt_P450_sf"/>
</dbReference>
<dbReference type="PRINTS" id="PR00385">
    <property type="entry name" value="P450"/>
</dbReference>
<evidence type="ECO:0000256" key="5">
    <source>
        <dbReference type="PIRSR" id="PIRSR602401-1"/>
    </source>
</evidence>
<dbReference type="Gene3D" id="1.10.630.10">
    <property type="entry name" value="Cytochrome P450"/>
    <property type="match status" value="1"/>
</dbReference>